<evidence type="ECO:0000313" key="14">
    <source>
        <dbReference type="EMBL" id="QAU56469.1"/>
    </source>
</evidence>
<evidence type="ECO:0000256" key="4">
    <source>
        <dbReference type="ARBA" id="ARBA00022448"/>
    </source>
</evidence>
<evidence type="ECO:0000256" key="12">
    <source>
        <dbReference type="RuleBase" id="RU003661"/>
    </source>
</evidence>
<keyword evidence="10 12" id="KW-0496">Mitochondrion</keyword>
<keyword evidence="7 12" id="KW-0375">Hydrogen ion transport</keyword>
<keyword evidence="11 13" id="KW-0472">Membrane</keyword>
<evidence type="ECO:0000256" key="13">
    <source>
        <dbReference type="SAM" id="Phobius"/>
    </source>
</evidence>
<keyword evidence="8 13" id="KW-1133">Transmembrane helix</keyword>
<evidence type="ECO:0000256" key="8">
    <source>
        <dbReference type="ARBA" id="ARBA00022989"/>
    </source>
</evidence>
<dbReference type="InterPro" id="IPR001421">
    <property type="entry name" value="ATP8_metazoa"/>
</dbReference>
<evidence type="ECO:0000256" key="2">
    <source>
        <dbReference type="ARBA" id="ARBA00008892"/>
    </source>
</evidence>
<dbReference type="AlphaFoldDB" id="A0A4P6DC75"/>
<sequence length="54" mass="6283">MPQMSPLLWSYLFLTFSLLLLISLIKIYFFSFSSISPGKSGLDLNKSNSMTWMW</sequence>
<comment type="similarity">
    <text evidence="2 12">Belongs to the ATPase protein 8 family.</text>
</comment>
<dbReference type="Pfam" id="PF00895">
    <property type="entry name" value="ATP-synt_8"/>
    <property type="match status" value="1"/>
</dbReference>
<comment type="subunit">
    <text evidence="3">F-type ATPases have 2 components, CF(1) - the catalytic core - and CF(0) - the membrane proton channel.</text>
</comment>
<evidence type="ECO:0000256" key="10">
    <source>
        <dbReference type="ARBA" id="ARBA00023128"/>
    </source>
</evidence>
<accession>A0A4P6DC75</accession>
<keyword evidence="6 12" id="KW-0812">Transmembrane</keyword>
<protein>
    <recommendedName>
        <fullName evidence="12">ATP synthase complex subunit 8</fullName>
    </recommendedName>
</protein>
<evidence type="ECO:0000256" key="11">
    <source>
        <dbReference type="ARBA" id="ARBA00023136"/>
    </source>
</evidence>
<dbReference type="RefSeq" id="YP_009652398.1">
    <property type="nucleotide sequence ID" value="NC_042755.1"/>
</dbReference>
<dbReference type="GO" id="GO:0015078">
    <property type="term" value="F:proton transmembrane transporter activity"/>
    <property type="evidence" value="ECO:0007669"/>
    <property type="project" value="InterPro"/>
</dbReference>
<reference evidence="14" key="1">
    <citation type="journal article" date="2019" name="Genome Biol. Evol.">
        <title>A High-quality Draft Genome Assembly of Sinella curviseta: A Soil Model Organism (Collembola).</title>
        <authorList>
            <person name="Zhang F."/>
            <person name="Ding Y."/>
            <person name="Zhou Q.S."/>
            <person name="Wu J."/>
            <person name="Luo A."/>
            <person name="Zhu C.D."/>
        </authorList>
    </citation>
    <scope>NUCLEOTIDE SEQUENCE</scope>
    <source>
        <strain evidence="14">NJ</strain>
    </source>
</reference>
<evidence type="ECO:0000256" key="6">
    <source>
        <dbReference type="ARBA" id="ARBA00022692"/>
    </source>
</evidence>
<keyword evidence="9 12" id="KW-0406">Ion transport</keyword>
<dbReference type="GO" id="GO:0031966">
    <property type="term" value="C:mitochondrial membrane"/>
    <property type="evidence" value="ECO:0007669"/>
    <property type="project" value="UniProtKB-SubCell"/>
</dbReference>
<evidence type="ECO:0000256" key="9">
    <source>
        <dbReference type="ARBA" id="ARBA00023065"/>
    </source>
</evidence>
<evidence type="ECO:0000256" key="1">
    <source>
        <dbReference type="ARBA" id="ARBA00004304"/>
    </source>
</evidence>
<evidence type="ECO:0000256" key="7">
    <source>
        <dbReference type="ARBA" id="ARBA00022781"/>
    </source>
</evidence>
<organism evidence="14">
    <name type="scientific">Sinella curviseta</name>
    <dbReference type="NCBI Taxonomy" id="187695"/>
    <lineage>
        <taxon>Eukaryota</taxon>
        <taxon>Metazoa</taxon>
        <taxon>Ecdysozoa</taxon>
        <taxon>Arthropoda</taxon>
        <taxon>Hexapoda</taxon>
        <taxon>Collembola</taxon>
        <taxon>Entomobryomorpha</taxon>
        <taxon>Entomobryoidea</taxon>
        <taxon>Entomobryidae</taxon>
        <taxon>Entomobryinae</taxon>
        <taxon>Sinella</taxon>
    </lineage>
</organism>
<evidence type="ECO:0000256" key="3">
    <source>
        <dbReference type="ARBA" id="ARBA00011291"/>
    </source>
</evidence>
<name>A0A4P6DC75_9HEXA</name>
<keyword evidence="4 12" id="KW-0813">Transport</keyword>
<gene>
    <name evidence="14" type="primary">ATP8</name>
</gene>
<evidence type="ECO:0000256" key="5">
    <source>
        <dbReference type="ARBA" id="ARBA00022547"/>
    </source>
</evidence>
<comment type="subcellular location">
    <subcellularLocation>
        <location evidence="1 12">Mitochondrion membrane</location>
        <topology evidence="1 12">Single-pass membrane protein</topology>
    </subcellularLocation>
</comment>
<dbReference type="EMBL" id="MK014212">
    <property type="protein sequence ID" value="QAU56469.1"/>
    <property type="molecule type" value="Genomic_DNA"/>
</dbReference>
<dbReference type="GeneID" id="40498698"/>
<geneLocation type="mitochondrion" evidence="14"/>
<keyword evidence="5 12" id="KW-0138">CF(0)</keyword>
<dbReference type="GO" id="GO:0015986">
    <property type="term" value="P:proton motive force-driven ATP synthesis"/>
    <property type="evidence" value="ECO:0007669"/>
    <property type="project" value="InterPro"/>
</dbReference>
<dbReference type="CTD" id="4509"/>
<proteinExistence type="inferred from homology"/>
<feature type="transmembrane region" description="Helical" evidence="13">
    <location>
        <begin position="6"/>
        <end position="29"/>
    </location>
</feature>
<dbReference type="GO" id="GO:0045259">
    <property type="term" value="C:proton-transporting ATP synthase complex"/>
    <property type="evidence" value="ECO:0007669"/>
    <property type="project" value="UniProtKB-KW"/>
</dbReference>